<evidence type="ECO:0000313" key="13">
    <source>
        <dbReference type="EMBL" id="CUO35994.1"/>
    </source>
</evidence>
<evidence type="ECO:0000259" key="12">
    <source>
        <dbReference type="PROSITE" id="PS50110"/>
    </source>
</evidence>
<dbReference type="EMBL" id="QSSQ01000060">
    <property type="protein sequence ID" value="RGL93403.1"/>
    <property type="molecule type" value="Genomic_DNA"/>
</dbReference>
<evidence type="ECO:0000256" key="2">
    <source>
        <dbReference type="ARBA" id="ARBA00018672"/>
    </source>
</evidence>
<dbReference type="GO" id="GO:0043565">
    <property type="term" value="F:sequence-specific DNA binding"/>
    <property type="evidence" value="ECO:0007669"/>
    <property type="project" value="InterPro"/>
</dbReference>
<evidence type="ECO:0000256" key="1">
    <source>
        <dbReference type="ARBA" id="ARBA00004496"/>
    </source>
</evidence>
<dbReference type="Gene3D" id="1.10.10.60">
    <property type="entry name" value="Homeodomain-like"/>
    <property type="match status" value="2"/>
</dbReference>
<dbReference type="SMART" id="SM00448">
    <property type="entry name" value="REC"/>
    <property type="match status" value="1"/>
</dbReference>
<evidence type="ECO:0000259" key="11">
    <source>
        <dbReference type="PROSITE" id="PS01124"/>
    </source>
</evidence>
<dbReference type="PANTHER" id="PTHR42713:SF3">
    <property type="entry name" value="TRANSCRIPTIONAL REGULATORY PROTEIN HPTR"/>
    <property type="match status" value="1"/>
</dbReference>
<dbReference type="InterPro" id="IPR051552">
    <property type="entry name" value="HptR"/>
</dbReference>
<dbReference type="InterPro" id="IPR009057">
    <property type="entry name" value="Homeodomain-like_sf"/>
</dbReference>
<evidence type="ECO:0000256" key="7">
    <source>
        <dbReference type="ARBA" id="ARBA00023125"/>
    </source>
</evidence>
<evidence type="ECO:0000256" key="8">
    <source>
        <dbReference type="ARBA" id="ARBA00023163"/>
    </source>
</evidence>
<dbReference type="InterPro" id="IPR018062">
    <property type="entry name" value="HTH_AraC-typ_CS"/>
</dbReference>
<evidence type="ECO:0000256" key="6">
    <source>
        <dbReference type="ARBA" id="ARBA00023015"/>
    </source>
</evidence>
<dbReference type="GO" id="GO:0005737">
    <property type="term" value="C:cytoplasm"/>
    <property type="evidence" value="ECO:0007669"/>
    <property type="project" value="UniProtKB-SubCell"/>
</dbReference>
<keyword evidence="7 14" id="KW-0238">DNA-binding</keyword>
<dbReference type="PROSITE" id="PS50110">
    <property type="entry name" value="RESPONSE_REGULATORY"/>
    <property type="match status" value="1"/>
</dbReference>
<comment type="function">
    <text evidence="9">May play the central regulatory role in sporulation. It may be an element of the effector pathway responsible for the activation of sporulation genes in response to nutritional stress. Spo0A may act in concert with spo0H (a sigma factor) to control the expression of some genes that are critical to the sporulation process.</text>
</comment>
<keyword evidence="5" id="KW-0902">Two-component regulatory system</keyword>
<dbReference type="CDD" id="cd17536">
    <property type="entry name" value="REC_YesN-like"/>
    <property type="match status" value="1"/>
</dbReference>
<keyword evidence="6" id="KW-0805">Transcription regulation</keyword>
<dbReference type="PROSITE" id="PS00041">
    <property type="entry name" value="HTH_ARAC_FAMILY_1"/>
    <property type="match status" value="1"/>
</dbReference>
<feature type="modified residue" description="4-aspartylphosphate" evidence="10">
    <location>
        <position position="55"/>
    </location>
</feature>
<evidence type="ECO:0000313" key="14">
    <source>
        <dbReference type="EMBL" id="RGL93403.1"/>
    </source>
</evidence>
<keyword evidence="3" id="KW-0963">Cytoplasm</keyword>
<organism evidence="13 15">
    <name type="scientific">Hungatella hathewayi</name>
    <dbReference type="NCBI Taxonomy" id="154046"/>
    <lineage>
        <taxon>Bacteria</taxon>
        <taxon>Bacillati</taxon>
        <taxon>Bacillota</taxon>
        <taxon>Clostridia</taxon>
        <taxon>Lachnospirales</taxon>
        <taxon>Lachnospiraceae</taxon>
        <taxon>Hungatella</taxon>
    </lineage>
</organism>
<evidence type="ECO:0000256" key="5">
    <source>
        <dbReference type="ARBA" id="ARBA00023012"/>
    </source>
</evidence>
<dbReference type="SMART" id="SM00342">
    <property type="entry name" value="HTH_ARAC"/>
    <property type="match status" value="1"/>
</dbReference>
<protein>
    <recommendedName>
        <fullName evidence="2">Stage 0 sporulation protein A homolog</fullName>
    </recommendedName>
</protein>
<feature type="domain" description="HTH araC/xylS-type" evidence="11">
    <location>
        <begin position="419"/>
        <end position="518"/>
    </location>
</feature>
<dbReference type="PRINTS" id="PR00032">
    <property type="entry name" value="HTHARAC"/>
</dbReference>
<evidence type="ECO:0000313" key="15">
    <source>
        <dbReference type="Proteomes" id="UP000095651"/>
    </source>
</evidence>
<evidence type="ECO:0000256" key="3">
    <source>
        <dbReference type="ARBA" id="ARBA00022490"/>
    </source>
</evidence>
<dbReference type="Gene3D" id="3.40.50.2300">
    <property type="match status" value="1"/>
</dbReference>
<accession>A0A174EDS0</accession>
<evidence type="ECO:0000313" key="16">
    <source>
        <dbReference type="Proteomes" id="UP000261257"/>
    </source>
</evidence>
<feature type="domain" description="Response regulatory" evidence="12">
    <location>
        <begin position="3"/>
        <end position="120"/>
    </location>
</feature>
<dbReference type="EMBL" id="CYZE01000005">
    <property type="protein sequence ID" value="CUO35994.1"/>
    <property type="molecule type" value="Genomic_DNA"/>
</dbReference>
<name>A0A174EDS0_9FIRM</name>
<comment type="subcellular location">
    <subcellularLocation>
        <location evidence="1">Cytoplasm</location>
    </subcellularLocation>
</comment>
<dbReference type="RefSeq" id="WP_055655647.1">
    <property type="nucleotide sequence ID" value="NZ_CABIXC010000005.1"/>
</dbReference>
<dbReference type="SUPFAM" id="SSF52172">
    <property type="entry name" value="CheY-like"/>
    <property type="match status" value="1"/>
</dbReference>
<dbReference type="PANTHER" id="PTHR42713">
    <property type="entry name" value="HISTIDINE KINASE-RELATED"/>
    <property type="match status" value="1"/>
</dbReference>
<dbReference type="PROSITE" id="PS01124">
    <property type="entry name" value="HTH_ARAC_FAMILY_2"/>
    <property type="match status" value="1"/>
</dbReference>
<reference evidence="13 15" key="1">
    <citation type="submission" date="2015-09" db="EMBL/GenBank/DDBJ databases">
        <authorList>
            <consortium name="Pathogen Informatics"/>
        </authorList>
    </citation>
    <scope>NUCLEOTIDE SEQUENCE [LARGE SCALE GENOMIC DNA]</scope>
    <source>
        <strain evidence="13 15">2789STDY5608850</strain>
    </source>
</reference>
<sequence>MYRLIIVDDEWEALKGMRDTLPWEQWGFEVAGAASSGEEAWLLIETITPDVLLTDIRMDEMSGIQLIDRVHQKYPEIRSVIISGYSDIEYYRKALEYKVFDYILKPSREEDFSKIFGNLRTILDQERSKEERYHYFKEHWNKSREALLESFFCDLSEGIYREIGEISEKASEFGILLPLKGYVVEIGWRVEDGEEEDAGRTEIRRCAQKYFRGNDGFVFVNKEQLVTVISPEVVGEAQLERKIREMLREAWAEWGIELCFGISSLVGMKEMAEGLKEADIALHQMIFMETEQIFSYQDLIFDEDCVVVQLPVEPVINGVFLNGEADWERELERFFSHFKGKYIYDYNHLDFLCIQMYLELLRYADKREIVVLETCSRAEFAEELANIYSLSGKQAFLTAKISQMAHSAMGTEVKSRLVRDIEHIIKEDYSSANMSLNYIADKTGRTVNYLSAVYKNETGKNINDEIVRCRMEKAKRLVGDGQMKMYRIAESIGYTDSSYFAKLFKRYTGLSPASYRETVARQKEEKLYD</sequence>
<dbReference type="Proteomes" id="UP000261257">
    <property type="component" value="Unassembled WGS sequence"/>
</dbReference>
<keyword evidence="8" id="KW-0804">Transcription</keyword>
<dbReference type="Pfam" id="PF12833">
    <property type="entry name" value="HTH_18"/>
    <property type="match status" value="1"/>
</dbReference>
<dbReference type="AlphaFoldDB" id="A0A174EDS0"/>
<dbReference type="InterPro" id="IPR020449">
    <property type="entry name" value="Tscrpt_reg_AraC-type_HTH"/>
</dbReference>
<proteinExistence type="predicted"/>
<reference evidence="14 16" key="2">
    <citation type="submission" date="2018-08" db="EMBL/GenBank/DDBJ databases">
        <title>A genome reference for cultivated species of the human gut microbiota.</title>
        <authorList>
            <person name="Zou Y."/>
            <person name="Xue W."/>
            <person name="Luo G."/>
        </authorList>
    </citation>
    <scope>NUCLEOTIDE SEQUENCE [LARGE SCALE GENOMIC DNA]</scope>
    <source>
        <strain evidence="14 16">TF05-11AC</strain>
    </source>
</reference>
<gene>
    <name evidence="14" type="ORF">DXC39_31085</name>
    <name evidence="13" type="ORF">ERS852407_02610</name>
</gene>
<dbReference type="InterPro" id="IPR018060">
    <property type="entry name" value="HTH_AraC"/>
</dbReference>
<keyword evidence="4 10" id="KW-0597">Phosphoprotein</keyword>
<dbReference type="Proteomes" id="UP000095651">
    <property type="component" value="Unassembled WGS sequence"/>
</dbReference>
<dbReference type="InterPro" id="IPR011006">
    <property type="entry name" value="CheY-like_superfamily"/>
</dbReference>
<dbReference type="Pfam" id="PF00072">
    <property type="entry name" value="Response_reg"/>
    <property type="match status" value="1"/>
</dbReference>
<dbReference type="GO" id="GO:0003700">
    <property type="term" value="F:DNA-binding transcription factor activity"/>
    <property type="evidence" value="ECO:0007669"/>
    <property type="project" value="InterPro"/>
</dbReference>
<evidence type="ECO:0000256" key="9">
    <source>
        <dbReference type="ARBA" id="ARBA00024867"/>
    </source>
</evidence>
<dbReference type="GO" id="GO:0000160">
    <property type="term" value="P:phosphorelay signal transduction system"/>
    <property type="evidence" value="ECO:0007669"/>
    <property type="project" value="UniProtKB-KW"/>
</dbReference>
<dbReference type="SUPFAM" id="SSF46689">
    <property type="entry name" value="Homeodomain-like"/>
    <property type="match status" value="1"/>
</dbReference>
<evidence type="ECO:0000256" key="4">
    <source>
        <dbReference type="ARBA" id="ARBA00022553"/>
    </source>
</evidence>
<evidence type="ECO:0000256" key="10">
    <source>
        <dbReference type="PROSITE-ProRule" id="PRU00169"/>
    </source>
</evidence>
<dbReference type="InterPro" id="IPR001789">
    <property type="entry name" value="Sig_transdc_resp-reg_receiver"/>
</dbReference>